<evidence type="ECO:0000313" key="1">
    <source>
        <dbReference type="EMBL" id="MCI82525.1"/>
    </source>
</evidence>
<protein>
    <submittedName>
        <fullName evidence="1">Uncharacterized protein</fullName>
    </submittedName>
</protein>
<reference evidence="1 2" key="1">
    <citation type="journal article" date="2018" name="Front. Plant Sci.">
        <title>Red Clover (Trifolium pratense) and Zigzag Clover (T. medium) - A Picture of Genomic Similarities and Differences.</title>
        <authorList>
            <person name="Dluhosova J."/>
            <person name="Istvanek J."/>
            <person name="Nedelnik J."/>
            <person name="Repkova J."/>
        </authorList>
    </citation>
    <scope>NUCLEOTIDE SEQUENCE [LARGE SCALE GENOMIC DNA]</scope>
    <source>
        <strain evidence="2">cv. 10/8</strain>
        <tissue evidence="1">Leaf</tissue>
    </source>
</reference>
<proteinExistence type="predicted"/>
<organism evidence="1 2">
    <name type="scientific">Trifolium medium</name>
    <dbReference type="NCBI Taxonomy" id="97028"/>
    <lineage>
        <taxon>Eukaryota</taxon>
        <taxon>Viridiplantae</taxon>
        <taxon>Streptophyta</taxon>
        <taxon>Embryophyta</taxon>
        <taxon>Tracheophyta</taxon>
        <taxon>Spermatophyta</taxon>
        <taxon>Magnoliopsida</taxon>
        <taxon>eudicotyledons</taxon>
        <taxon>Gunneridae</taxon>
        <taxon>Pentapetalae</taxon>
        <taxon>rosids</taxon>
        <taxon>fabids</taxon>
        <taxon>Fabales</taxon>
        <taxon>Fabaceae</taxon>
        <taxon>Papilionoideae</taxon>
        <taxon>50 kb inversion clade</taxon>
        <taxon>NPAAA clade</taxon>
        <taxon>Hologalegina</taxon>
        <taxon>IRL clade</taxon>
        <taxon>Trifolieae</taxon>
        <taxon>Trifolium</taxon>
    </lineage>
</organism>
<dbReference type="Proteomes" id="UP000265520">
    <property type="component" value="Unassembled WGS sequence"/>
</dbReference>
<evidence type="ECO:0000313" key="2">
    <source>
        <dbReference type="Proteomes" id="UP000265520"/>
    </source>
</evidence>
<dbReference type="EMBL" id="LXQA011045567">
    <property type="protein sequence ID" value="MCI82525.1"/>
    <property type="molecule type" value="Genomic_DNA"/>
</dbReference>
<sequence length="60" mass="6365">MQVHVSGSAVGAARSGHGTLRRHVLSWVVSFLLVALRAAEHGAARVRAVYMDLPFHSSAA</sequence>
<keyword evidence="2" id="KW-1185">Reference proteome</keyword>
<accession>A0A392V6Q9</accession>
<dbReference type="AlphaFoldDB" id="A0A392V6Q9"/>
<name>A0A392V6Q9_9FABA</name>
<feature type="non-terminal residue" evidence="1">
    <location>
        <position position="60"/>
    </location>
</feature>
<comment type="caution">
    <text evidence="1">The sequence shown here is derived from an EMBL/GenBank/DDBJ whole genome shotgun (WGS) entry which is preliminary data.</text>
</comment>